<proteinExistence type="inferred from homology"/>
<gene>
    <name evidence="4" type="ORF">METZ01_LOCUS104012</name>
</gene>
<dbReference type="GO" id="GO:0003723">
    <property type="term" value="F:RNA binding"/>
    <property type="evidence" value="ECO:0007669"/>
    <property type="project" value="InterPro"/>
</dbReference>
<evidence type="ECO:0000256" key="1">
    <source>
        <dbReference type="ARBA" id="ARBA00010876"/>
    </source>
</evidence>
<dbReference type="NCBIfam" id="TIGR00005">
    <property type="entry name" value="rluA_subfam"/>
    <property type="match status" value="1"/>
</dbReference>
<keyword evidence="2" id="KW-0413">Isomerase</keyword>
<name>A0A381WGG0_9ZZZZ</name>
<dbReference type="CDD" id="cd02869">
    <property type="entry name" value="PseudoU_synth_RluA_like"/>
    <property type="match status" value="1"/>
</dbReference>
<evidence type="ECO:0000313" key="4">
    <source>
        <dbReference type="EMBL" id="SVA51158.1"/>
    </source>
</evidence>
<dbReference type="InterPro" id="IPR006224">
    <property type="entry name" value="PsdUridine_synth_RluA-like_CS"/>
</dbReference>
<evidence type="ECO:0000259" key="3">
    <source>
        <dbReference type="Pfam" id="PF00849"/>
    </source>
</evidence>
<evidence type="ECO:0000256" key="2">
    <source>
        <dbReference type="ARBA" id="ARBA00023235"/>
    </source>
</evidence>
<dbReference type="InterPro" id="IPR020103">
    <property type="entry name" value="PsdUridine_synth_cat_dom_sf"/>
</dbReference>
<organism evidence="4">
    <name type="scientific">marine metagenome</name>
    <dbReference type="NCBI Taxonomy" id="408172"/>
    <lineage>
        <taxon>unclassified sequences</taxon>
        <taxon>metagenomes</taxon>
        <taxon>ecological metagenomes</taxon>
    </lineage>
</organism>
<dbReference type="GO" id="GO:0009982">
    <property type="term" value="F:pseudouridine synthase activity"/>
    <property type="evidence" value="ECO:0007669"/>
    <property type="project" value="InterPro"/>
</dbReference>
<dbReference type="EMBL" id="UINC01011616">
    <property type="protein sequence ID" value="SVA51158.1"/>
    <property type="molecule type" value="Genomic_DNA"/>
</dbReference>
<dbReference type="SUPFAM" id="SSF55120">
    <property type="entry name" value="Pseudouridine synthase"/>
    <property type="match status" value="1"/>
</dbReference>
<dbReference type="InterPro" id="IPR050188">
    <property type="entry name" value="RluA_PseudoU_synthase"/>
</dbReference>
<reference evidence="4" key="1">
    <citation type="submission" date="2018-05" db="EMBL/GenBank/DDBJ databases">
        <authorList>
            <person name="Lanie J.A."/>
            <person name="Ng W.-L."/>
            <person name="Kazmierczak K.M."/>
            <person name="Andrzejewski T.M."/>
            <person name="Davidsen T.M."/>
            <person name="Wayne K.J."/>
            <person name="Tettelin H."/>
            <person name="Glass J.I."/>
            <person name="Rusch D."/>
            <person name="Podicherti R."/>
            <person name="Tsui H.-C.T."/>
            <person name="Winkler M.E."/>
        </authorList>
    </citation>
    <scope>NUCLEOTIDE SEQUENCE</scope>
</reference>
<comment type="similarity">
    <text evidence="1">Belongs to the pseudouridine synthase RluA family.</text>
</comment>
<dbReference type="GO" id="GO:0000455">
    <property type="term" value="P:enzyme-directed rRNA pseudouridine synthesis"/>
    <property type="evidence" value="ECO:0007669"/>
    <property type="project" value="TreeGrafter"/>
</dbReference>
<feature type="non-terminal residue" evidence="4">
    <location>
        <position position="210"/>
    </location>
</feature>
<protein>
    <recommendedName>
        <fullName evidence="3">Pseudouridine synthase RsuA/RluA-like domain-containing protein</fullName>
    </recommendedName>
</protein>
<feature type="domain" description="Pseudouridine synthase RsuA/RluA-like" evidence="3">
    <location>
        <begin position="53"/>
        <end position="203"/>
    </location>
</feature>
<dbReference type="PROSITE" id="PS01129">
    <property type="entry name" value="PSI_RLU"/>
    <property type="match status" value="1"/>
</dbReference>
<dbReference type="PANTHER" id="PTHR21600">
    <property type="entry name" value="MITOCHONDRIAL RNA PSEUDOURIDINE SYNTHASE"/>
    <property type="match status" value="1"/>
</dbReference>
<dbReference type="Pfam" id="PF00849">
    <property type="entry name" value="PseudoU_synth_2"/>
    <property type="match status" value="1"/>
</dbReference>
<dbReference type="PANTHER" id="PTHR21600:SF44">
    <property type="entry name" value="RIBOSOMAL LARGE SUBUNIT PSEUDOURIDINE SYNTHASE D"/>
    <property type="match status" value="1"/>
</dbReference>
<dbReference type="InterPro" id="IPR006145">
    <property type="entry name" value="PsdUridine_synth_RsuA/RluA"/>
</dbReference>
<sequence length="210" mass="23345">MGFVLVNGTIRKPGFRLFGGENIKVELPDENPAPEILKPENIPLKIVFEDDVIVVLDKPAGLVVHPGAGIKEGTLVNGLVYYFKSLSNISGSTRPGIVHRLDKDTSGLILVAKTNSAHIHLANQFETRSVVKKYMGITWGEWKPISGKIEEPIVRKRSDRTSFAVSTSGRSARTDYEVVEATRYLSLVRFFPRTGRTHQIRVHSDFHGNP</sequence>
<dbReference type="AlphaFoldDB" id="A0A381WGG0"/>
<dbReference type="PROSITE" id="PS50889">
    <property type="entry name" value="S4"/>
    <property type="match status" value="1"/>
</dbReference>
<accession>A0A381WGG0</accession>
<dbReference type="InterPro" id="IPR006225">
    <property type="entry name" value="PsdUridine_synth_RluC/D"/>
</dbReference>
<dbReference type="Gene3D" id="3.30.2350.10">
    <property type="entry name" value="Pseudouridine synthase"/>
    <property type="match status" value="1"/>
</dbReference>